<evidence type="ECO:0000313" key="4">
    <source>
        <dbReference type="Proteomes" id="UP001152320"/>
    </source>
</evidence>
<dbReference type="AlphaFoldDB" id="A0A9Q0Y9Y4"/>
<evidence type="ECO:0000256" key="1">
    <source>
        <dbReference type="SAM" id="MobiDB-lite"/>
    </source>
</evidence>
<dbReference type="InterPro" id="IPR046815">
    <property type="entry name" value="P2RX7_C"/>
</dbReference>
<keyword evidence="4" id="KW-1185">Reference proteome</keyword>
<feature type="compositionally biased region" description="Basic and acidic residues" evidence="1">
    <location>
        <begin position="1"/>
        <end position="15"/>
    </location>
</feature>
<feature type="compositionally biased region" description="Low complexity" evidence="1">
    <location>
        <begin position="16"/>
        <end position="26"/>
    </location>
</feature>
<dbReference type="PANTHER" id="PTHR36981">
    <property type="entry name" value="ZGC:195170"/>
    <property type="match status" value="1"/>
</dbReference>
<proteinExistence type="predicted"/>
<evidence type="ECO:0000313" key="3">
    <source>
        <dbReference type="EMBL" id="KAJ8018040.1"/>
    </source>
</evidence>
<comment type="caution">
    <text evidence="3">The sequence shown here is derived from an EMBL/GenBank/DDBJ whole genome shotgun (WGS) entry which is preliminary data.</text>
</comment>
<organism evidence="3 4">
    <name type="scientific">Holothuria leucospilota</name>
    <name type="common">Black long sea cucumber</name>
    <name type="synonym">Mertensiothuria leucospilota</name>
    <dbReference type="NCBI Taxonomy" id="206669"/>
    <lineage>
        <taxon>Eukaryota</taxon>
        <taxon>Metazoa</taxon>
        <taxon>Echinodermata</taxon>
        <taxon>Eleutherozoa</taxon>
        <taxon>Echinozoa</taxon>
        <taxon>Holothuroidea</taxon>
        <taxon>Aspidochirotacea</taxon>
        <taxon>Aspidochirotida</taxon>
        <taxon>Holothuriidae</taxon>
        <taxon>Holothuria</taxon>
    </lineage>
</organism>
<dbReference type="PANTHER" id="PTHR36981:SF1">
    <property type="entry name" value="P2X PURINORECEPTOR 7 INTRACELLULAR DOMAIN-CONTAINING PROTEIN"/>
    <property type="match status" value="1"/>
</dbReference>
<dbReference type="Proteomes" id="UP001152320">
    <property type="component" value="Unassembled WGS sequence"/>
</dbReference>
<dbReference type="OrthoDB" id="5955457at2759"/>
<name>A0A9Q0Y9Y4_HOLLE</name>
<dbReference type="EMBL" id="JAIZAY010000696">
    <property type="protein sequence ID" value="KAJ8018040.1"/>
    <property type="molecule type" value="Genomic_DNA"/>
</dbReference>
<gene>
    <name evidence="3" type="ORF">HOLleu_44189</name>
</gene>
<accession>A0A9Q0Y9Y4</accession>
<feature type="domain" description="P2X purinoreceptor 7 intracellular" evidence="2">
    <location>
        <begin position="68"/>
        <end position="202"/>
    </location>
</feature>
<reference evidence="3" key="1">
    <citation type="submission" date="2021-10" db="EMBL/GenBank/DDBJ databases">
        <title>Tropical sea cucumber genome reveals ecological adaptation and Cuvierian tubules defense mechanism.</title>
        <authorList>
            <person name="Chen T."/>
        </authorList>
    </citation>
    <scope>NUCLEOTIDE SEQUENCE</scope>
    <source>
        <strain evidence="3">Nanhai2018</strain>
        <tissue evidence="3">Muscle</tissue>
    </source>
</reference>
<dbReference type="Pfam" id="PF20478">
    <property type="entry name" value="P2RX7_C"/>
    <property type="match status" value="1"/>
</dbReference>
<feature type="region of interest" description="Disordered" evidence="1">
    <location>
        <begin position="1"/>
        <end position="50"/>
    </location>
</feature>
<evidence type="ECO:0000259" key="2">
    <source>
        <dbReference type="Pfam" id="PF20478"/>
    </source>
</evidence>
<protein>
    <submittedName>
        <fullName evidence="3">P2X purinoceptor 7</fullName>
    </submittedName>
</protein>
<sequence length="208" mass="23898">MASRESCDSEREELHLSASSSSFESESGTEDEEEHHLPEEAVDGVAPYQFEPIVEDAENAEAAAAVPPEEGEDWRLNNSEWCACEECIPMPTVRESLCCREIPEVENRREEVVDIGCITHHEGFQPVCLNVHVLLVAYLQFRQQYGEREGHAINDRQYRYTAYRQFVRWCWGYLGKHVRVVLPSCAVRRIREAFPAAEYAGFQYPNLN</sequence>